<feature type="domain" description="RCK C-terminal" evidence="1">
    <location>
        <begin position="139"/>
        <end position="231"/>
    </location>
</feature>
<dbReference type="Proteomes" id="UP000002572">
    <property type="component" value="Chromosome"/>
</dbReference>
<dbReference type="Pfam" id="PF02254">
    <property type="entry name" value="TrkA_N"/>
    <property type="match status" value="1"/>
</dbReference>
<gene>
    <name evidence="2" type="ordered locus">Selin_0318</name>
</gene>
<dbReference type="GO" id="GO:0008324">
    <property type="term" value="F:monoatomic cation transmembrane transporter activity"/>
    <property type="evidence" value="ECO:0007669"/>
    <property type="project" value="InterPro"/>
</dbReference>
<dbReference type="Gene3D" id="3.40.50.720">
    <property type="entry name" value="NAD(P)-binding Rossmann-like Domain"/>
    <property type="match status" value="1"/>
</dbReference>
<dbReference type="RefSeq" id="WP_013504963.1">
    <property type="nucleotide sequence ID" value="NC_014836.1"/>
</dbReference>
<dbReference type="InParanoid" id="E6W6S4"/>
<dbReference type="Gene3D" id="3.30.70.1450">
    <property type="entry name" value="Regulator of K+ conductance, C-terminal domain"/>
    <property type="match status" value="1"/>
</dbReference>
<proteinExistence type="predicted"/>
<organism evidence="2 3">
    <name type="scientific">Desulfurispirillum indicum (strain ATCC BAA-1389 / DSM 22839 / S5)</name>
    <dbReference type="NCBI Taxonomy" id="653733"/>
    <lineage>
        <taxon>Bacteria</taxon>
        <taxon>Pseudomonadati</taxon>
        <taxon>Chrysiogenota</taxon>
        <taxon>Chrysiogenia</taxon>
        <taxon>Chrysiogenales</taxon>
        <taxon>Chrysiogenaceae</taxon>
        <taxon>Desulfurispirillum</taxon>
    </lineage>
</organism>
<dbReference type="SUPFAM" id="SSF51735">
    <property type="entry name" value="NAD(P)-binding Rossmann-fold domains"/>
    <property type="match status" value="1"/>
</dbReference>
<protein>
    <submittedName>
        <fullName evidence="2">TrkA-N domain protein</fullName>
    </submittedName>
</protein>
<dbReference type="InterPro" id="IPR036291">
    <property type="entry name" value="NAD(P)-bd_dom_sf"/>
</dbReference>
<dbReference type="InterPro" id="IPR006037">
    <property type="entry name" value="RCK_C"/>
</dbReference>
<dbReference type="GO" id="GO:0006813">
    <property type="term" value="P:potassium ion transport"/>
    <property type="evidence" value="ECO:0007669"/>
    <property type="project" value="InterPro"/>
</dbReference>
<dbReference type="eggNOG" id="COG0569">
    <property type="taxonomic scope" value="Bacteria"/>
</dbReference>
<evidence type="ECO:0000259" key="1">
    <source>
        <dbReference type="PROSITE" id="PS51202"/>
    </source>
</evidence>
<dbReference type="EMBL" id="CP002432">
    <property type="protein sequence ID" value="ADU65074.1"/>
    <property type="molecule type" value="Genomic_DNA"/>
</dbReference>
<dbReference type="HOGENOM" id="CLU_046525_3_2_0"/>
<dbReference type="InterPro" id="IPR003148">
    <property type="entry name" value="RCK_N"/>
</dbReference>
<dbReference type="KEGG" id="din:Selin_0318"/>
<dbReference type="InterPro" id="IPR050721">
    <property type="entry name" value="Trk_Ktr_HKT_K-transport"/>
</dbReference>
<dbReference type="OrthoDB" id="9776294at2"/>
<accession>E6W6S4</accession>
<keyword evidence="3" id="KW-1185">Reference proteome</keyword>
<dbReference type="AlphaFoldDB" id="E6W6S4"/>
<dbReference type="InterPro" id="IPR036721">
    <property type="entry name" value="RCK_C_sf"/>
</dbReference>
<sequence length="231" mass="25704">MKKRTKPQIAVIGLGAFGMALVKTLGREGANVIAVDTNMDHLDEVKHLTRDTICFDATDVRQLRNHGITEVDKAVIAIGKTFEPVVIIAMELLKSGVREVYARAATETQEEILKRIGVTEVIHPERQVGERMGISLNRNGMRDLLELGDGFSILEIEVPNSMLNYSIVELKLRERYGINVLTIRRPSQGEGETESILKTLGIPEPTTKFLSGDRIVVFGKKSDCDKLLELH</sequence>
<dbReference type="PANTHER" id="PTHR43833:SF7">
    <property type="entry name" value="KTR SYSTEM POTASSIUM UPTAKE PROTEIN C"/>
    <property type="match status" value="1"/>
</dbReference>
<dbReference type="STRING" id="653733.Selin_0318"/>
<name>E6W6S4_DESIS</name>
<evidence type="ECO:0000313" key="3">
    <source>
        <dbReference type="Proteomes" id="UP000002572"/>
    </source>
</evidence>
<dbReference type="PANTHER" id="PTHR43833">
    <property type="entry name" value="POTASSIUM CHANNEL PROTEIN 2-RELATED-RELATED"/>
    <property type="match status" value="1"/>
</dbReference>
<evidence type="ECO:0000313" key="2">
    <source>
        <dbReference type="EMBL" id="ADU65074.1"/>
    </source>
</evidence>
<dbReference type="PROSITE" id="PS51202">
    <property type="entry name" value="RCK_C"/>
    <property type="match status" value="1"/>
</dbReference>
<reference evidence="2 3" key="1">
    <citation type="submission" date="2010-12" db="EMBL/GenBank/DDBJ databases">
        <title>Complete sequence of Desulfurispirillum indicum S5.</title>
        <authorList>
            <consortium name="US DOE Joint Genome Institute"/>
            <person name="Lucas S."/>
            <person name="Copeland A."/>
            <person name="Lapidus A."/>
            <person name="Cheng J.-F."/>
            <person name="Goodwin L."/>
            <person name="Pitluck S."/>
            <person name="Chertkov O."/>
            <person name="Held B."/>
            <person name="Detter J.C."/>
            <person name="Han C."/>
            <person name="Tapia R."/>
            <person name="Land M."/>
            <person name="Hauser L."/>
            <person name="Kyrpides N."/>
            <person name="Ivanova N."/>
            <person name="Mikhailova N."/>
            <person name="Haggblom M."/>
            <person name="Rauschenbach I."/>
            <person name="Bini E."/>
            <person name="Woyke T."/>
        </authorList>
    </citation>
    <scope>NUCLEOTIDE SEQUENCE [LARGE SCALE GENOMIC DNA]</scope>
    <source>
        <strain evidence="3">ATCC BAA-1389 / DSM 22839 / S5</strain>
    </source>
</reference>
<dbReference type="Pfam" id="PF02080">
    <property type="entry name" value="TrkA_C"/>
    <property type="match status" value="1"/>
</dbReference>
<dbReference type="SUPFAM" id="SSF116726">
    <property type="entry name" value="TrkA C-terminal domain-like"/>
    <property type="match status" value="1"/>
</dbReference>